<dbReference type="AlphaFoldDB" id="A0A511N3J0"/>
<dbReference type="Pfam" id="PF03404">
    <property type="entry name" value="Mo-co_dimer"/>
    <property type="match status" value="1"/>
</dbReference>
<dbReference type="InterPro" id="IPR000572">
    <property type="entry name" value="OxRdtase_Mopterin-bd_dom"/>
</dbReference>
<dbReference type="GO" id="GO:0030151">
    <property type="term" value="F:molybdenum ion binding"/>
    <property type="evidence" value="ECO:0007669"/>
    <property type="project" value="InterPro"/>
</dbReference>
<comment type="caution">
    <text evidence="4">The sequence shown here is derived from an EMBL/GenBank/DDBJ whole genome shotgun (WGS) entry which is preliminary data.</text>
</comment>
<dbReference type="PANTHER" id="PTHR19372">
    <property type="entry name" value="SULFITE REDUCTASE"/>
    <property type="match status" value="1"/>
</dbReference>
<dbReference type="RefSeq" id="WP_146885673.1">
    <property type="nucleotide sequence ID" value="NZ_BJXB01000013.1"/>
</dbReference>
<evidence type="ECO:0000259" key="3">
    <source>
        <dbReference type="Pfam" id="PF03404"/>
    </source>
</evidence>
<dbReference type="Gene3D" id="2.60.40.650">
    <property type="match status" value="1"/>
</dbReference>
<sequence>MHRFVSGFSAAVIFSVLGLAGRVWGQLPYPPQVIFDRITQFLGTPVMFNLIHDLLGVGQGGKIAAFVGVLLMWLGGLSLLGVLSPILAATVILLVLVLLVPFPWALAHALLYLLVRLALQPATRSFEQGRRKALTTLGAGSALLTLGATGGLFKNVLQGTDQTSASAFKAGSALPEGIVSQEDLYYVSKNLEGFDPVIEAQAWTLKVGGLVERPTNFSLDDLKRFQQRDLELTLNCISNPVGGFLIGNAIWTGFTVRDLLNQVGVKQGAKFIIWKAADGYVESLPLGEAHEEDVLLVHSINGEPLTPKHGFPLRVLIPGRYGMKQPRWITEIELSRTDIPSYWSQRGWDKEALIKPSSRFDFPEEGKPVPAGQEILMKGVAFAGRVPITKVEVSVDGGKNWQEAKLSARRSVHAWTLWSLPWTPETGIHEVVVRAYAAGKLQTEATADPLPGGSTGWHRFLVNVS</sequence>
<reference evidence="4 5" key="1">
    <citation type="submission" date="2019-07" db="EMBL/GenBank/DDBJ databases">
        <title>Whole genome shotgun sequence of Deinococcus cellulosilyticus NBRC 106333.</title>
        <authorList>
            <person name="Hosoyama A."/>
            <person name="Uohara A."/>
            <person name="Ohji S."/>
            <person name="Ichikawa N."/>
        </authorList>
    </citation>
    <scope>NUCLEOTIDE SEQUENCE [LARGE SCALE GENOMIC DNA]</scope>
    <source>
        <strain evidence="4 5">NBRC 106333</strain>
    </source>
</reference>
<dbReference type="InterPro" id="IPR014756">
    <property type="entry name" value="Ig_E-set"/>
</dbReference>
<dbReference type="Proteomes" id="UP000321306">
    <property type="component" value="Unassembled WGS sequence"/>
</dbReference>
<dbReference type="GO" id="GO:0008482">
    <property type="term" value="F:sulfite oxidase activity"/>
    <property type="evidence" value="ECO:0007669"/>
    <property type="project" value="TreeGrafter"/>
</dbReference>
<feature type="domain" description="Moybdenum cofactor oxidoreductase dimerisation" evidence="3">
    <location>
        <begin position="363"/>
        <end position="462"/>
    </location>
</feature>
<feature type="transmembrane region" description="Helical" evidence="1">
    <location>
        <begin position="89"/>
        <end position="114"/>
    </location>
</feature>
<keyword evidence="1" id="KW-0472">Membrane</keyword>
<accession>A0A511N3J0</accession>
<evidence type="ECO:0000313" key="5">
    <source>
        <dbReference type="Proteomes" id="UP000321306"/>
    </source>
</evidence>
<name>A0A511N3J0_DEIC1</name>
<dbReference type="GO" id="GO:0043546">
    <property type="term" value="F:molybdopterin cofactor binding"/>
    <property type="evidence" value="ECO:0007669"/>
    <property type="project" value="TreeGrafter"/>
</dbReference>
<dbReference type="PANTHER" id="PTHR19372:SF7">
    <property type="entry name" value="SULFITE OXIDASE, MITOCHONDRIAL"/>
    <property type="match status" value="1"/>
</dbReference>
<dbReference type="Gene3D" id="3.90.420.10">
    <property type="entry name" value="Oxidoreductase, molybdopterin-binding domain"/>
    <property type="match status" value="1"/>
</dbReference>
<feature type="transmembrane region" description="Helical" evidence="1">
    <location>
        <begin position="63"/>
        <end position="83"/>
    </location>
</feature>
<evidence type="ECO:0000313" key="4">
    <source>
        <dbReference type="EMBL" id="GEM47430.1"/>
    </source>
</evidence>
<dbReference type="GO" id="GO:0006790">
    <property type="term" value="P:sulfur compound metabolic process"/>
    <property type="evidence" value="ECO:0007669"/>
    <property type="project" value="TreeGrafter"/>
</dbReference>
<evidence type="ECO:0000259" key="2">
    <source>
        <dbReference type="Pfam" id="PF00174"/>
    </source>
</evidence>
<dbReference type="SUPFAM" id="SSF81296">
    <property type="entry name" value="E set domains"/>
    <property type="match status" value="1"/>
</dbReference>
<dbReference type="EMBL" id="BJXB01000013">
    <property type="protein sequence ID" value="GEM47430.1"/>
    <property type="molecule type" value="Genomic_DNA"/>
</dbReference>
<protein>
    <submittedName>
        <fullName evidence="4">Uncharacterized protein</fullName>
    </submittedName>
</protein>
<keyword evidence="5" id="KW-1185">Reference proteome</keyword>
<dbReference type="Pfam" id="PF00174">
    <property type="entry name" value="Oxidored_molyb"/>
    <property type="match status" value="1"/>
</dbReference>
<keyword evidence="1" id="KW-0812">Transmembrane</keyword>
<evidence type="ECO:0000256" key="1">
    <source>
        <dbReference type="SAM" id="Phobius"/>
    </source>
</evidence>
<dbReference type="InterPro" id="IPR005066">
    <property type="entry name" value="MoCF_OxRdtse_dimer"/>
</dbReference>
<dbReference type="GO" id="GO:0020037">
    <property type="term" value="F:heme binding"/>
    <property type="evidence" value="ECO:0007669"/>
    <property type="project" value="TreeGrafter"/>
</dbReference>
<proteinExistence type="predicted"/>
<organism evidence="4 5">
    <name type="scientific">Deinococcus cellulosilyticus (strain DSM 18568 / NBRC 106333 / KACC 11606 / 5516J-15)</name>
    <dbReference type="NCBI Taxonomy" id="1223518"/>
    <lineage>
        <taxon>Bacteria</taxon>
        <taxon>Thermotogati</taxon>
        <taxon>Deinococcota</taxon>
        <taxon>Deinococci</taxon>
        <taxon>Deinococcales</taxon>
        <taxon>Deinococcaceae</taxon>
        <taxon>Deinococcus</taxon>
    </lineage>
</organism>
<dbReference type="InterPro" id="IPR036374">
    <property type="entry name" value="OxRdtase_Mopterin-bd_sf"/>
</dbReference>
<dbReference type="SUPFAM" id="SSF56524">
    <property type="entry name" value="Oxidoreductase molybdopterin-binding domain"/>
    <property type="match status" value="1"/>
</dbReference>
<feature type="domain" description="Oxidoreductase molybdopterin-binding" evidence="2">
    <location>
        <begin position="196"/>
        <end position="343"/>
    </location>
</feature>
<keyword evidence="1" id="KW-1133">Transmembrane helix</keyword>
<dbReference type="OrthoDB" id="9778777at2"/>
<gene>
    <name evidence="4" type="ORF">DC3_30650</name>
</gene>